<dbReference type="AlphaFoldDB" id="A0A0J9E1Y0"/>
<dbReference type="STRING" id="1675527.AIOL_001685"/>
<dbReference type="EMBL" id="LFTY01000002">
    <property type="protein sequence ID" value="KMW56730.1"/>
    <property type="molecule type" value="Genomic_DNA"/>
</dbReference>
<evidence type="ECO:0000313" key="1">
    <source>
        <dbReference type="EMBL" id="KMW56730.1"/>
    </source>
</evidence>
<name>A0A0J9E1Y0_9RHOB</name>
<organism evidence="1 2">
    <name type="scientific">Candidatus Rhodobacter oscarellae</name>
    <dbReference type="NCBI Taxonomy" id="1675527"/>
    <lineage>
        <taxon>Bacteria</taxon>
        <taxon>Pseudomonadati</taxon>
        <taxon>Pseudomonadota</taxon>
        <taxon>Alphaproteobacteria</taxon>
        <taxon>Rhodobacterales</taxon>
        <taxon>Rhodobacter group</taxon>
        <taxon>Rhodobacter</taxon>
    </lineage>
</organism>
<evidence type="ECO:0000313" key="2">
    <source>
        <dbReference type="Proteomes" id="UP000037178"/>
    </source>
</evidence>
<accession>A0A0J9E1Y0</accession>
<proteinExistence type="predicted"/>
<comment type="caution">
    <text evidence="1">The sequence shown here is derived from an EMBL/GenBank/DDBJ whole genome shotgun (WGS) entry which is preliminary data.</text>
</comment>
<gene>
    <name evidence="1" type="ORF">AIOL_001685</name>
</gene>
<protein>
    <submittedName>
        <fullName evidence="1">Uncharacterized protein</fullName>
    </submittedName>
</protein>
<reference evidence="1 2" key="1">
    <citation type="submission" date="2015-06" db="EMBL/GenBank/DDBJ databases">
        <title>Draft genome sequence of an Alphaproteobacteria species associated to the Mediterranean sponge Oscarella lobularis.</title>
        <authorList>
            <person name="Jourda C."/>
            <person name="Santini S."/>
            <person name="Claverie J.-M."/>
        </authorList>
    </citation>
    <scope>NUCLEOTIDE SEQUENCE [LARGE SCALE GENOMIC DNA]</scope>
    <source>
        <strain evidence="1">IGS</strain>
    </source>
</reference>
<keyword evidence="2" id="KW-1185">Reference proteome</keyword>
<dbReference type="Proteomes" id="UP000037178">
    <property type="component" value="Unassembled WGS sequence"/>
</dbReference>
<sequence length="53" mass="5399">MGHYGAFLLGSALPSFPGPGLQRCRVVAACGGTDCRGLEVWGLGGGEYLASRS</sequence>